<protein>
    <submittedName>
        <fullName evidence="1">Uncharacterized protein</fullName>
    </submittedName>
</protein>
<sequence length="65" mass="7964">MKNIYNRNLIEITENYKKADIIISDTIGYDVDQENYYYFKNIFDKKSWIKLGEYINKKVINKNLY</sequence>
<organism evidence="1 2">
    <name type="scientific">Lactococcus petauri</name>
    <dbReference type="NCBI Taxonomy" id="1940789"/>
    <lineage>
        <taxon>Bacteria</taxon>
        <taxon>Bacillati</taxon>
        <taxon>Bacillota</taxon>
        <taxon>Bacilli</taxon>
        <taxon>Lactobacillales</taxon>
        <taxon>Streptococcaceae</taxon>
        <taxon>Lactococcus</taxon>
    </lineage>
</organism>
<proteinExistence type="predicted"/>
<dbReference type="Proteomes" id="UP000194606">
    <property type="component" value="Unassembled WGS sequence"/>
</dbReference>
<evidence type="ECO:0000313" key="1">
    <source>
        <dbReference type="EMBL" id="OUK04357.1"/>
    </source>
</evidence>
<dbReference type="AlphaFoldDB" id="A0A252CCQ4"/>
<dbReference type="EMBL" id="MUIZ01000004">
    <property type="protein sequence ID" value="OUK04357.1"/>
    <property type="molecule type" value="Genomic_DNA"/>
</dbReference>
<name>A0A252CCQ4_9LACT</name>
<accession>A0A252CCQ4</accession>
<reference evidence="1 2" key="1">
    <citation type="submission" date="2017-02" db="EMBL/GenBank/DDBJ databases">
        <authorList>
            <person name="Peterson S.W."/>
        </authorList>
    </citation>
    <scope>NUCLEOTIDE SEQUENCE [LARGE SCALE GENOMIC DNA]</scope>
    <source>
        <strain evidence="1">159469</strain>
    </source>
</reference>
<gene>
    <name evidence="1" type="ORF">BZZ03_07745</name>
</gene>
<comment type="caution">
    <text evidence="1">The sequence shown here is derived from an EMBL/GenBank/DDBJ whole genome shotgun (WGS) entry which is preliminary data.</text>
</comment>
<evidence type="ECO:0000313" key="2">
    <source>
        <dbReference type="Proteomes" id="UP000194606"/>
    </source>
</evidence>